<comment type="caution">
    <text evidence="2">The sequence shown here is derived from an EMBL/GenBank/DDBJ whole genome shotgun (WGS) entry which is preliminary data.</text>
</comment>
<dbReference type="RefSeq" id="WP_021283825.1">
    <property type="nucleotide sequence ID" value="NZ_JAGGLL010000008.1"/>
</dbReference>
<organism evidence="2 3">
    <name type="scientific">Clostridium punense</name>
    <dbReference type="NCBI Taxonomy" id="1054297"/>
    <lineage>
        <taxon>Bacteria</taxon>
        <taxon>Bacillati</taxon>
        <taxon>Bacillota</taxon>
        <taxon>Clostridia</taxon>
        <taxon>Eubacteriales</taxon>
        <taxon>Clostridiaceae</taxon>
        <taxon>Clostridium</taxon>
    </lineage>
</organism>
<dbReference type="Proteomes" id="UP001519308">
    <property type="component" value="Unassembled WGS sequence"/>
</dbReference>
<feature type="coiled-coil region" evidence="1">
    <location>
        <begin position="515"/>
        <end position="615"/>
    </location>
</feature>
<gene>
    <name evidence="2" type="ORF">J2Z44_001335</name>
</gene>
<accession>A0ABS4K190</accession>
<feature type="coiled-coil region" evidence="1">
    <location>
        <begin position="948"/>
        <end position="1023"/>
    </location>
</feature>
<feature type="coiled-coil region" evidence="1">
    <location>
        <begin position="308"/>
        <end position="455"/>
    </location>
</feature>
<proteinExistence type="predicted"/>
<keyword evidence="1" id="KW-0175">Coiled coil</keyword>
<dbReference type="GO" id="GO:0004527">
    <property type="term" value="F:exonuclease activity"/>
    <property type="evidence" value="ECO:0007669"/>
    <property type="project" value="UniProtKB-KW"/>
</dbReference>
<keyword evidence="2" id="KW-0540">Nuclease</keyword>
<keyword evidence="2" id="KW-0269">Exonuclease</keyword>
<feature type="coiled-coil region" evidence="1">
    <location>
        <begin position="748"/>
        <end position="920"/>
    </location>
</feature>
<name>A0ABS4K190_9CLOT</name>
<evidence type="ECO:0000313" key="2">
    <source>
        <dbReference type="EMBL" id="MBP2021539.1"/>
    </source>
</evidence>
<reference evidence="2 3" key="1">
    <citation type="submission" date="2021-03" db="EMBL/GenBank/DDBJ databases">
        <title>Genomic Encyclopedia of Type Strains, Phase IV (KMG-IV): sequencing the most valuable type-strain genomes for metagenomic binning, comparative biology and taxonomic classification.</title>
        <authorList>
            <person name="Goeker M."/>
        </authorList>
    </citation>
    <scope>NUCLEOTIDE SEQUENCE [LARGE SCALE GENOMIC DNA]</scope>
    <source>
        <strain evidence="2 3">DSM 28650</strain>
    </source>
</reference>
<dbReference type="EMBL" id="JAGGLL010000008">
    <property type="protein sequence ID" value="MBP2021539.1"/>
    <property type="molecule type" value="Genomic_DNA"/>
</dbReference>
<keyword evidence="2" id="KW-0378">Hydrolase</keyword>
<evidence type="ECO:0000313" key="3">
    <source>
        <dbReference type="Proteomes" id="UP001519308"/>
    </source>
</evidence>
<evidence type="ECO:0000256" key="1">
    <source>
        <dbReference type="SAM" id="Coils"/>
    </source>
</evidence>
<keyword evidence="3" id="KW-1185">Reference proteome</keyword>
<sequence>MSKLNSLRLVNLNYNNNTMKVNDEIFQFGGESTLMNLRNGGGKSVMVQMMMAPFVTKRNRDLKERKFNSYFTSPTPTFILTEWVLEGGDNRVLIGMAVRKKNSSEEDDEELDIINFIHEYRGSNPYDIYNLPVVENQGNTLKIKSFGNFKTLVEELKKNRDFNFNYYDMNVASQSRNYFETLKQYKINHKEWESIIRKVNMKESGLSELFQEAKSIPGLVEKWFIKTVEDKLNREENKISNFQEIIKKFIYQFKENEARVQKKAAIELFKEESENIALAADSFNKERIHKEEIENEIANLILFLKTSKEARELEQESLREILNSLRAELKDIQYEEASVGFYKLMDEIEALEEEINNTSLQIEKVEGEKLHLERTKGVYQCAKIYEDYKKTSQRVQKYENQLELANSNQEETEEERKHIGFTLKNYYLKEEETLENQLKDNMESLDKTKEEIETIASNLKDFDAFIFSNSKRLGGLQSDIKRYNEVEEKFNDKYKKKILRNMLGFYPEDLILTCKNAYEKQETALNEKIKNLNKTLVLRKEEVPKVESEKVRLSSLINKINMKLEEGEKQKIEIEEKIKERKDVLKYIEFSEEKLYQTEEILKTFESKIELLREEEKTLLGRVLKVKEELTILETGRNLKLSKELERKLKGRGIDLVYGVDWLKNNSYTMEENFRLIDKNPMLPYSLIMEDEDINKLKSEELGVYSNSPIPIINRRNLDKNLGKINKELWVLDDITFYISFNHKLLNEEELRILLAKKEEEIRKAEELLNLKRKDIDTYQGLRNNIKTSNLHKDSYKNLLNEIEKDEKELKTAVSQFEHMNEKLEELKNSIEKGEKQIKEEEKLQRDLKDEMDSFKELALQYEKYKNYKIEAEKVSKTISEADDLKAQKEEYIKQKRNYLKSLEEQKRELSSNLSKIKEQVSRFLQYEQGTIIEKDIEDLQGRYLALTSELMKEIKVIEEELKEARENFREKETELTTTQDEYGLFEEDFRQVFYDRTKENEAKKQLKEAKRTFDKLKEAEVERKIELAGLEERKRGIISSLEENYGRAYPKERGEIIFVNFPERILEKNEEIQRADTRLKVNIKEQEIIGKTLSSLDSYGDFSVNQFIEINTPIKSIERFKGELVRDYNQCIDRNMKERNNLSDEITKVSKIHIFSDDDFFMRTLSTLAEIVDEPQNVIETLDTALKAQEMILMQLYKDLELINEERANVEDILFDYVLEVHENLDKIHDNSTIKIKDKYVKMLQIKLPDWESNKELYRIRLRDLVNGVTEKGLALLTENQNIEEMLSKTITTVNLYNEVVSISNVDVKLYKVEEDRQIPISWNEVSKNSGGEGFLSAFVILSSLLSYMRKDDSEIFSTSGEGKVLIMDNPFAQTSSEHLLKPLMDIAKKSNTQLICFTGLGGDSILNRFDNVYVLDLKASKLRNGTQKYLVSTHEKGEELVHDLISSRFKIKEEEVEQMELF</sequence>
<protein>
    <submittedName>
        <fullName evidence="2">DNA repair exonuclease SbcCD ATPase subunit</fullName>
    </submittedName>
</protein>